<dbReference type="Gene3D" id="1.10.1540.10">
    <property type="entry name" value="BEACH domain"/>
    <property type="match status" value="1"/>
</dbReference>
<protein>
    <recommendedName>
        <fullName evidence="5">BEACH domain-containing protein</fullName>
    </recommendedName>
</protein>
<dbReference type="InterPro" id="IPR019775">
    <property type="entry name" value="WD40_repeat_CS"/>
</dbReference>
<evidence type="ECO:0000313" key="6">
    <source>
        <dbReference type="EMBL" id="ORZ30121.1"/>
    </source>
</evidence>
<dbReference type="SUPFAM" id="SSF81837">
    <property type="entry name" value="BEACH domain"/>
    <property type="match status" value="1"/>
</dbReference>
<dbReference type="PANTHER" id="PTHR46866">
    <property type="entry name" value="GH12955P"/>
    <property type="match status" value="1"/>
</dbReference>
<dbReference type="InterPro" id="IPR036322">
    <property type="entry name" value="WD40_repeat_dom_sf"/>
</dbReference>
<evidence type="ECO:0000256" key="4">
    <source>
        <dbReference type="SAM" id="MobiDB-lite"/>
    </source>
</evidence>
<gene>
    <name evidence="6" type="ORF">BCR44DRAFT_80010</name>
</gene>
<accession>A0A1Y2H847</accession>
<dbReference type="STRING" id="765915.A0A1Y2H847"/>
<feature type="compositionally biased region" description="Polar residues" evidence="4">
    <location>
        <begin position="283"/>
        <end position="307"/>
    </location>
</feature>
<keyword evidence="7" id="KW-1185">Reference proteome</keyword>
<dbReference type="SMART" id="SM01026">
    <property type="entry name" value="Beach"/>
    <property type="match status" value="1"/>
</dbReference>
<dbReference type="PROSITE" id="PS50082">
    <property type="entry name" value="WD_REPEATS_2"/>
    <property type="match status" value="1"/>
</dbReference>
<dbReference type="OrthoDB" id="26681at2759"/>
<evidence type="ECO:0000259" key="5">
    <source>
        <dbReference type="PROSITE" id="PS50197"/>
    </source>
</evidence>
<name>A0A1Y2H847_9FUNG</name>
<dbReference type="Proteomes" id="UP000193411">
    <property type="component" value="Unassembled WGS sequence"/>
</dbReference>
<dbReference type="SUPFAM" id="SSF50978">
    <property type="entry name" value="WD40 repeat-like"/>
    <property type="match status" value="1"/>
</dbReference>
<keyword evidence="1 3" id="KW-0853">WD repeat</keyword>
<dbReference type="InterPro" id="IPR015943">
    <property type="entry name" value="WD40/YVTN_repeat-like_dom_sf"/>
</dbReference>
<dbReference type="Gene3D" id="2.130.10.10">
    <property type="entry name" value="YVTN repeat-like/Quinoprotein amine dehydrogenase"/>
    <property type="match status" value="2"/>
</dbReference>
<feature type="repeat" description="WD" evidence="3">
    <location>
        <begin position="1125"/>
        <end position="1141"/>
    </location>
</feature>
<dbReference type="InterPro" id="IPR000409">
    <property type="entry name" value="BEACH_dom"/>
</dbReference>
<sequence length="1413" mass="151892">MKDIMSEPTTVLPPPPPLAVAASVRDFANATIAAPAFGHSTAVPTSGSLKGTGSSDDVGSRPLFDDLVGLVTFYVNATQTSPSQCTNVRCFHIGPIDVFLYPAAQSRIEINIPIPAAPTRGVNPQHVSLERYLDELDGFTRPDPPNLVPDADDPIHRPSIMQAFAIPRFSLGSPPTSAVSRSVERIFTDHPHIRTPLALLDAGAVVFATYSALPSLNDVIAFHSHELDAFKLQWIAYQLEEVLGKGFKSVGSSWPLKVDFRNVFLEQGWWVKVQLPLLVPETSPVSDSTSSFTITPSTAGADPNRQSSPVDLMALPDRSQSPFLAWSTGRLSTYAYLLHLNHLSGRTHHSLHTHPIIPWLTDFSTHTPDDPAGLRDLTRSKYRLKKGDEQLDMTWTAGDQPHHITALLTDLSMCMLTARTLPLPILKRHVRERFDPKEVPRDAAGMYAWTSDECVPDWFDNVAVFEAHPDLGIPALELPSWAKSPAEFVAKHRELLESDLVSSRIHEWIDLMFGYRLSGPAAVEAKNVALPIVHPTSPFVSRHHGIRQVFTVPHPKRLTKESSVEDFERTIQFDALYFRGTSTPAELKLPAAVHPSLPHLYTYVLGLHSRFGLGSSGAVNAGTSTASASTAIPASASASGPSASGAASAISAGSMWPAAALAPEAIEVAVHHARRVMFLPDLMERAWVRMHQELFEQVFGPMIEATVLVGPAVTSGKSSAAGSVSLTLVARYFGPDRLIHRMWGRISRAIVEWDASVPAGASGGNLGNGCVVVDGQFIVSLAIILGPVRTRLRLFPLLSHLLRKPSGNHPLLSILLQVGKHFGITFMRQLLVPFLTREVFQVAHSPSLLDKAGQLLNGIVERIAASVQVDSTLCQAVAHMLEEAVGKMHPGLILLALDLAEVVVKYADLSGAVFAELLPTLTMLCEIAVGDSNSPVGGQQIVFMAYTLVCSILGHEQVRAQYVWAAEAERRAFGNGVAEELGQRGSSASGTASVGVPQAKAHVVDLDMTPASRRSSYHDLVGLGGAALSGLLGLQRPHSVAGSIPLSIDDLRGSRSSTASSIDLMATNRASFGSASRPQVRVVQGDDYHAQVWNQSNEFLARRVWSFTAHANIQCVGHLEYSRQLITGGRDKTVRLWNIDNILRDPDPTLSSPLQPSMSYALHQDSVTEVCGLGPYVLSCDGGVHVWDAESAQSVVQVKSKHALSMIQPWQDARLIVGAATGHGTVFVDDLRTRSAPIHFATGSGFTGSITAVVVSAKSSIIAAGSSLGSISVLEVQMGTLLAAWRAHDTAVSHLLFANDVLVSVAQGDNAIHCWSVATFALQRVIRVNGLADIAHLHALNSSMVLAMDSNGTMSTVCLDPSGGVQQSHPVATAIKWKPISSRMVTSVTYLEPEGGLATVVMGGQDGQLHGFI</sequence>
<evidence type="ECO:0000256" key="1">
    <source>
        <dbReference type="ARBA" id="ARBA00022574"/>
    </source>
</evidence>
<dbReference type="SMART" id="SM00320">
    <property type="entry name" value="WD40"/>
    <property type="match status" value="4"/>
</dbReference>
<dbReference type="PANTHER" id="PTHR46866:SF1">
    <property type="entry name" value="GH12955P"/>
    <property type="match status" value="1"/>
</dbReference>
<proteinExistence type="predicted"/>
<dbReference type="PROSITE" id="PS00678">
    <property type="entry name" value="WD_REPEATS_1"/>
    <property type="match status" value="1"/>
</dbReference>
<dbReference type="InterPro" id="IPR001680">
    <property type="entry name" value="WD40_rpt"/>
</dbReference>
<evidence type="ECO:0000256" key="2">
    <source>
        <dbReference type="ARBA" id="ARBA00022737"/>
    </source>
</evidence>
<evidence type="ECO:0000313" key="7">
    <source>
        <dbReference type="Proteomes" id="UP000193411"/>
    </source>
</evidence>
<dbReference type="InterPro" id="IPR036372">
    <property type="entry name" value="BEACH_dom_sf"/>
</dbReference>
<dbReference type="Pfam" id="PF02138">
    <property type="entry name" value="Beach"/>
    <property type="match status" value="1"/>
</dbReference>
<dbReference type="PROSITE" id="PS50197">
    <property type="entry name" value="BEACH"/>
    <property type="match status" value="1"/>
</dbReference>
<keyword evidence="2" id="KW-0677">Repeat</keyword>
<comment type="caution">
    <text evidence="6">The sequence shown here is derived from an EMBL/GenBank/DDBJ whole genome shotgun (WGS) entry which is preliminary data.</text>
</comment>
<dbReference type="EMBL" id="MCFL01000100">
    <property type="protein sequence ID" value="ORZ30121.1"/>
    <property type="molecule type" value="Genomic_DNA"/>
</dbReference>
<organism evidence="6 7">
    <name type="scientific">Catenaria anguillulae PL171</name>
    <dbReference type="NCBI Taxonomy" id="765915"/>
    <lineage>
        <taxon>Eukaryota</taxon>
        <taxon>Fungi</taxon>
        <taxon>Fungi incertae sedis</taxon>
        <taxon>Blastocladiomycota</taxon>
        <taxon>Blastocladiomycetes</taxon>
        <taxon>Blastocladiales</taxon>
        <taxon>Catenariaceae</taxon>
        <taxon>Catenaria</taxon>
    </lineage>
</organism>
<evidence type="ECO:0000256" key="3">
    <source>
        <dbReference type="PROSITE-ProRule" id="PRU00221"/>
    </source>
</evidence>
<dbReference type="Pfam" id="PF00400">
    <property type="entry name" value="WD40"/>
    <property type="match status" value="1"/>
</dbReference>
<reference evidence="6 7" key="1">
    <citation type="submission" date="2016-07" db="EMBL/GenBank/DDBJ databases">
        <title>Pervasive Adenine N6-methylation of Active Genes in Fungi.</title>
        <authorList>
            <consortium name="DOE Joint Genome Institute"/>
            <person name="Mondo S.J."/>
            <person name="Dannebaum R.O."/>
            <person name="Kuo R.C."/>
            <person name="Labutti K."/>
            <person name="Haridas S."/>
            <person name="Kuo A."/>
            <person name="Salamov A."/>
            <person name="Ahrendt S.R."/>
            <person name="Lipzen A."/>
            <person name="Sullivan W."/>
            <person name="Andreopoulos W.B."/>
            <person name="Clum A."/>
            <person name="Lindquist E."/>
            <person name="Daum C."/>
            <person name="Ramamoorthy G.K."/>
            <person name="Gryganskyi A."/>
            <person name="Culley D."/>
            <person name="Magnuson J.K."/>
            <person name="James T.Y."/>
            <person name="O'Malley M.A."/>
            <person name="Stajich J.E."/>
            <person name="Spatafora J.W."/>
            <person name="Visel A."/>
            <person name="Grigoriev I.V."/>
        </authorList>
    </citation>
    <scope>NUCLEOTIDE SEQUENCE [LARGE SCALE GENOMIC DNA]</scope>
    <source>
        <strain evidence="6 7">PL171</strain>
    </source>
</reference>
<feature type="domain" description="BEACH" evidence="5">
    <location>
        <begin position="311"/>
        <end position="597"/>
    </location>
</feature>
<feature type="region of interest" description="Disordered" evidence="4">
    <location>
        <begin position="282"/>
        <end position="307"/>
    </location>
</feature>